<dbReference type="Proteomes" id="UP001430356">
    <property type="component" value="Unassembled WGS sequence"/>
</dbReference>
<keyword evidence="3" id="KW-1185">Reference proteome</keyword>
<evidence type="ECO:0000313" key="3">
    <source>
        <dbReference type="Proteomes" id="UP001430356"/>
    </source>
</evidence>
<protein>
    <submittedName>
        <fullName evidence="2">Uncharacterized protein</fullName>
    </submittedName>
</protein>
<organism evidence="2 3">
    <name type="scientific">Novymonas esmeraldas</name>
    <dbReference type="NCBI Taxonomy" id="1808958"/>
    <lineage>
        <taxon>Eukaryota</taxon>
        <taxon>Discoba</taxon>
        <taxon>Euglenozoa</taxon>
        <taxon>Kinetoplastea</taxon>
        <taxon>Metakinetoplastina</taxon>
        <taxon>Trypanosomatida</taxon>
        <taxon>Trypanosomatidae</taxon>
        <taxon>Novymonas</taxon>
    </lineage>
</organism>
<dbReference type="EMBL" id="JAECZO010000005">
    <property type="protein sequence ID" value="KAK7200406.1"/>
    <property type="molecule type" value="Genomic_DNA"/>
</dbReference>
<proteinExistence type="predicted"/>
<comment type="caution">
    <text evidence="2">The sequence shown here is derived from an EMBL/GenBank/DDBJ whole genome shotgun (WGS) entry which is preliminary data.</text>
</comment>
<dbReference type="AlphaFoldDB" id="A0AAW0F430"/>
<name>A0AAW0F430_9TRYP</name>
<feature type="region of interest" description="Disordered" evidence="1">
    <location>
        <begin position="368"/>
        <end position="394"/>
    </location>
</feature>
<evidence type="ECO:0000256" key="1">
    <source>
        <dbReference type="SAM" id="MobiDB-lite"/>
    </source>
</evidence>
<accession>A0AAW0F430</accession>
<reference evidence="2 3" key="1">
    <citation type="journal article" date="2021" name="MBio">
        <title>A New Model Trypanosomatid, Novymonas esmeraldas: Genomic Perception of Its 'Candidatus Pandoraea novymonadis' Endosymbiont.</title>
        <authorList>
            <person name="Zakharova A."/>
            <person name="Saura A."/>
            <person name="Butenko A."/>
            <person name="Podesvova L."/>
            <person name="Warmusova S."/>
            <person name="Kostygov A.Y."/>
            <person name="Nenarokova A."/>
            <person name="Lukes J."/>
            <person name="Opperdoes F.R."/>
            <person name="Yurchenko V."/>
        </authorList>
    </citation>
    <scope>NUCLEOTIDE SEQUENCE [LARGE SCALE GENOMIC DNA]</scope>
    <source>
        <strain evidence="2 3">E262AT.01</strain>
    </source>
</reference>
<gene>
    <name evidence="2" type="ORF">NESM_000094700</name>
</gene>
<evidence type="ECO:0000313" key="2">
    <source>
        <dbReference type="EMBL" id="KAK7200406.1"/>
    </source>
</evidence>
<sequence>MPRLHRWASTATPSTCGKATVEAATASVAGTGVSEVVGETWSSVSILDAFHVTAAAASGGDAAARVQEMSTAALAANVSCVLRAAHLPLPGGKAGSDGSADTRTATRMTAAVDTLLLRLRDLAETHERFVAWMATWSPSLLDATTASVEDAFLSAAATYLHAAPRSATAAEMLPGSYAQVLSTNLYAISSVIHEAPSPHPSQLPPPPPREVAALSLLYHLAVLTLDVIESSLRCCWPIHETARGRSPAPTVGPAAVAATASPAAPLCLTLRTLRQQEGSHLLGCLLQCGRLHNRCASSGVVAALDDDTHRRLLTRHVLRRLGPLLFRPLHTVVVCAGQAKVSTTTSDRTDDAITAWMAARLRRMIPVTPRAPEHTAPWRGGGADSTEEADHNDGSGGLLPFEVECLAELLRSLSDAVDGAVSPLPAAASTGCCGDGGDMPRTAEVVNASDRVFSRLPVHLECLRVALPAASLCGEAEGEPVASTSMAEALRAARALVLQSSGAWRHAPSHTLAHV</sequence>